<reference evidence="2 3" key="1">
    <citation type="submission" date="2018-11" db="EMBL/GenBank/DDBJ databases">
        <title>Microbial catabolism of amino acid.</title>
        <authorList>
            <person name="Hibi M."/>
            <person name="Ogawa J."/>
        </authorList>
    </citation>
    <scope>NUCLEOTIDE SEQUENCE [LARGE SCALE GENOMIC DNA]</scope>
    <source>
        <strain evidence="2 3">C31-06</strain>
    </source>
</reference>
<name>A0A402CD58_RHOWR</name>
<dbReference type="InterPro" id="IPR001753">
    <property type="entry name" value="Enoyl-CoA_hydra/iso"/>
</dbReference>
<proteinExistence type="inferred from homology"/>
<gene>
    <name evidence="2" type="ORF">Rhow_005195</name>
</gene>
<comment type="caution">
    <text evidence="2">The sequence shown here is derived from an EMBL/GenBank/DDBJ whole genome shotgun (WGS) entry which is preliminary data.</text>
</comment>
<protein>
    <submittedName>
        <fullName evidence="2">Enoyl-CoA hydratase</fullName>
    </submittedName>
</protein>
<dbReference type="InterPro" id="IPR029045">
    <property type="entry name" value="ClpP/crotonase-like_dom_sf"/>
</dbReference>
<organism evidence="2 3">
    <name type="scientific">Rhodococcus wratislaviensis</name>
    <name type="common">Tsukamurella wratislaviensis</name>
    <dbReference type="NCBI Taxonomy" id="44752"/>
    <lineage>
        <taxon>Bacteria</taxon>
        <taxon>Bacillati</taxon>
        <taxon>Actinomycetota</taxon>
        <taxon>Actinomycetes</taxon>
        <taxon>Mycobacteriales</taxon>
        <taxon>Nocardiaceae</taxon>
        <taxon>Rhodococcus</taxon>
    </lineage>
</organism>
<dbReference type="Gene3D" id="1.10.12.10">
    <property type="entry name" value="Lyase 2-enoyl-coa Hydratase, Chain A, domain 2"/>
    <property type="match status" value="1"/>
</dbReference>
<accession>A0A402CD58</accession>
<dbReference type="PANTHER" id="PTHR43802">
    <property type="entry name" value="ENOYL-COA HYDRATASE"/>
    <property type="match status" value="1"/>
</dbReference>
<dbReference type="PANTHER" id="PTHR43802:SF1">
    <property type="entry name" value="IP11341P-RELATED"/>
    <property type="match status" value="1"/>
</dbReference>
<comment type="similarity">
    <text evidence="1">Belongs to the enoyl-CoA hydratase/isomerase family.</text>
</comment>
<dbReference type="InterPro" id="IPR014748">
    <property type="entry name" value="Enoyl-CoA_hydra_C"/>
</dbReference>
<keyword evidence="3" id="KW-1185">Reference proteome</keyword>
<sequence>MSSNPLVTAESGGTAASNDLVYTEMARPGVLLVRLDRPDALNAMNASLIEALHAVLRRVRDDADVRTIVLTGAGTTFCAGLDLRGYGTVPTSTGPEGRPQEGMRATEHIANLADALRRARQPVICAINGPAAGGGMALSLLCDIRLMSESATLHPSFIKRGLSNCDVGLSWILPRAIGFSRSAEILLTGRTIAADEAHRVGLVSQVLPAEDLLSAALDLASTIGANSPFGVWMTKQVMWDNLETPGIRAAIDLENRTQILSVLTTDHREAVSAFLEKRAPEYRNH</sequence>
<dbReference type="EMBL" id="BHYM01000045">
    <property type="protein sequence ID" value="GCE41536.1"/>
    <property type="molecule type" value="Genomic_DNA"/>
</dbReference>
<dbReference type="Proteomes" id="UP000287519">
    <property type="component" value="Unassembled WGS sequence"/>
</dbReference>
<dbReference type="CDD" id="cd06558">
    <property type="entry name" value="crotonase-like"/>
    <property type="match status" value="1"/>
</dbReference>
<dbReference type="AlphaFoldDB" id="A0A402CD58"/>
<dbReference type="SUPFAM" id="SSF52096">
    <property type="entry name" value="ClpP/crotonase"/>
    <property type="match status" value="1"/>
</dbReference>
<dbReference type="Pfam" id="PF00378">
    <property type="entry name" value="ECH_1"/>
    <property type="match status" value="1"/>
</dbReference>
<dbReference type="GO" id="GO:0003824">
    <property type="term" value="F:catalytic activity"/>
    <property type="evidence" value="ECO:0007669"/>
    <property type="project" value="UniProtKB-ARBA"/>
</dbReference>
<evidence type="ECO:0000313" key="3">
    <source>
        <dbReference type="Proteomes" id="UP000287519"/>
    </source>
</evidence>
<evidence type="ECO:0000256" key="1">
    <source>
        <dbReference type="ARBA" id="ARBA00005254"/>
    </source>
</evidence>
<evidence type="ECO:0000313" key="2">
    <source>
        <dbReference type="EMBL" id="GCE41536.1"/>
    </source>
</evidence>
<dbReference type="Gene3D" id="3.90.226.10">
    <property type="entry name" value="2-enoyl-CoA Hydratase, Chain A, domain 1"/>
    <property type="match status" value="1"/>
</dbReference>